<evidence type="ECO:0000313" key="4">
    <source>
        <dbReference type="Proteomes" id="UP001157161"/>
    </source>
</evidence>
<dbReference type="Proteomes" id="UP001157161">
    <property type="component" value="Unassembled WGS sequence"/>
</dbReference>
<feature type="compositionally biased region" description="Pro residues" evidence="1">
    <location>
        <begin position="320"/>
        <end position="341"/>
    </location>
</feature>
<feature type="compositionally biased region" description="Low complexity" evidence="1">
    <location>
        <begin position="50"/>
        <end position="64"/>
    </location>
</feature>
<feature type="compositionally biased region" description="Low complexity" evidence="1">
    <location>
        <begin position="98"/>
        <end position="114"/>
    </location>
</feature>
<feature type="region of interest" description="Disordered" evidence="1">
    <location>
        <begin position="31"/>
        <end position="163"/>
    </location>
</feature>
<sequence length="379" mass="36681">MGISGGRVRALALATAVTIVLAGCTSEQILPTDPAGAEPGYPQYTPPATEPGTSSPEGGSTETSDGAAPTGPDGLDTIAPPSPSPSPSPTPSSPDGGPTAQPEPSPTATETSAEPAPPPTSAPSSPAPSPTASPRPTTPPPSSSPTTPPPPPAQTTLITQQWQPQCGATLAAPARRNDLTVNVTLPAVTEGSTLMTEATVRNNGGAAIVAERYVTSVVVARDGVVVAVSAEGADAPENAISIAAGSTQLLPSVFHDLIESCATPGTASPEPPRSEGSGVASSGRTGVDDSAGAVSTSVPASTVAPPEGTPAPPSESVTPPGAPAPPPGRPDPTPAPTPGPLPAGQYTAVVAVHVLRDGGLGSAVVASSGIVPLTITAAG</sequence>
<organism evidence="3 4">
    <name type="scientific">Litorihabitans aurantiacus</name>
    <dbReference type="NCBI Taxonomy" id="1930061"/>
    <lineage>
        <taxon>Bacteria</taxon>
        <taxon>Bacillati</taxon>
        <taxon>Actinomycetota</taxon>
        <taxon>Actinomycetes</taxon>
        <taxon>Micrococcales</taxon>
        <taxon>Beutenbergiaceae</taxon>
        <taxon>Litorihabitans</taxon>
    </lineage>
</organism>
<dbReference type="PRINTS" id="PR01217">
    <property type="entry name" value="PRICHEXTENSN"/>
</dbReference>
<feature type="chain" id="PRO_5041338955" evidence="2">
    <location>
        <begin position="23"/>
        <end position="379"/>
    </location>
</feature>
<protein>
    <submittedName>
        <fullName evidence="3">Uncharacterized protein</fullName>
    </submittedName>
</protein>
<reference evidence="3" key="1">
    <citation type="journal article" date="2014" name="Int. J. Syst. Evol. Microbiol.">
        <title>Complete genome sequence of Corynebacterium casei LMG S-19264T (=DSM 44701T), isolated from a smear-ripened cheese.</title>
        <authorList>
            <consortium name="US DOE Joint Genome Institute (JGI-PGF)"/>
            <person name="Walter F."/>
            <person name="Albersmeier A."/>
            <person name="Kalinowski J."/>
            <person name="Ruckert C."/>
        </authorList>
    </citation>
    <scope>NUCLEOTIDE SEQUENCE</scope>
    <source>
        <strain evidence="3">NBRC 112290</strain>
    </source>
</reference>
<comment type="caution">
    <text evidence="3">The sequence shown here is derived from an EMBL/GenBank/DDBJ whole genome shotgun (WGS) entry which is preliminary data.</text>
</comment>
<dbReference type="RefSeq" id="WP_284251239.1">
    <property type="nucleotide sequence ID" value="NZ_BSUM01000001.1"/>
</dbReference>
<dbReference type="EMBL" id="BSUM01000001">
    <property type="protein sequence ID" value="GMA32567.1"/>
    <property type="molecule type" value="Genomic_DNA"/>
</dbReference>
<evidence type="ECO:0000256" key="1">
    <source>
        <dbReference type="SAM" id="MobiDB-lite"/>
    </source>
</evidence>
<evidence type="ECO:0000313" key="3">
    <source>
        <dbReference type="EMBL" id="GMA32567.1"/>
    </source>
</evidence>
<dbReference type="PROSITE" id="PS51257">
    <property type="entry name" value="PROKAR_LIPOPROTEIN"/>
    <property type="match status" value="1"/>
</dbReference>
<keyword evidence="4" id="KW-1185">Reference proteome</keyword>
<reference evidence="3" key="2">
    <citation type="submission" date="2023-02" db="EMBL/GenBank/DDBJ databases">
        <authorList>
            <person name="Sun Q."/>
            <person name="Mori K."/>
        </authorList>
    </citation>
    <scope>NUCLEOTIDE SEQUENCE</scope>
    <source>
        <strain evidence="3">NBRC 112290</strain>
    </source>
</reference>
<keyword evidence="2" id="KW-0732">Signal</keyword>
<feature type="region of interest" description="Disordered" evidence="1">
    <location>
        <begin position="261"/>
        <end position="342"/>
    </location>
</feature>
<accession>A0AA37XFZ2</accession>
<proteinExistence type="predicted"/>
<feature type="compositionally biased region" description="Pro residues" evidence="1">
    <location>
        <begin position="115"/>
        <end position="153"/>
    </location>
</feature>
<dbReference type="AlphaFoldDB" id="A0AA37XFZ2"/>
<feature type="compositionally biased region" description="Pro residues" evidence="1">
    <location>
        <begin position="80"/>
        <end position="92"/>
    </location>
</feature>
<gene>
    <name evidence="3" type="ORF">GCM10025875_25590</name>
</gene>
<name>A0AA37XFZ2_9MICO</name>
<evidence type="ECO:0000256" key="2">
    <source>
        <dbReference type="SAM" id="SignalP"/>
    </source>
</evidence>
<feature type="signal peptide" evidence="2">
    <location>
        <begin position="1"/>
        <end position="22"/>
    </location>
</feature>